<comment type="caution">
    <text evidence="1">The sequence shown here is derived from an EMBL/GenBank/DDBJ whole genome shotgun (WGS) entry which is preliminary data.</text>
</comment>
<evidence type="ECO:0000313" key="2">
    <source>
        <dbReference type="Proteomes" id="UP000319716"/>
    </source>
</evidence>
<accession>A0A4Y1ZAY6</accession>
<evidence type="ECO:0000313" key="1">
    <source>
        <dbReference type="EMBL" id="GAY76190.1"/>
    </source>
</evidence>
<name>A0A4Y1ZAY6_9BACL</name>
<dbReference type="EMBL" id="BEXB01000011">
    <property type="protein sequence ID" value="GAY76190.1"/>
    <property type="molecule type" value="Genomic_DNA"/>
</dbReference>
<dbReference type="Proteomes" id="UP000319716">
    <property type="component" value="Unassembled WGS sequence"/>
</dbReference>
<organism evidence="1 2">
    <name type="scientific">Sporolactobacillus inulinus</name>
    <dbReference type="NCBI Taxonomy" id="2078"/>
    <lineage>
        <taxon>Bacteria</taxon>
        <taxon>Bacillati</taxon>
        <taxon>Bacillota</taxon>
        <taxon>Bacilli</taxon>
        <taxon>Bacillales</taxon>
        <taxon>Sporolactobacillaceae</taxon>
        <taxon>Sporolactobacillus</taxon>
    </lineage>
</organism>
<reference evidence="1 2" key="1">
    <citation type="submission" date="2017-11" db="EMBL/GenBank/DDBJ databases">
        <title>Draft Genome Sequence of Sporolactobacillus inulinus NBRC 111894 Isolated from Koso, a Japanese Sugar-Vegetable Fermented Beverage.</title>
        <authorList>
            <person name="Chiou T.Y."/>
            <person name="Oshima K."/>
            <person name="Suda W."/>
            <person name="Hattori M."/>
            <person name="Takahashi T."/>
        </authorList>
    </citation>
    <scope>NUCLEOTIDE SEQUENCE [LARGE SCALE GENOMIC DNA]</scope>
    <source>
        <strain evidence="1 2">NBRC111894</strain>
    </source>
</reference>
<sequence length="49" mass="5859">MQDIGNEEIRLTEKAKTIIQRYFMEVEYNKGIFEFLYGFEGDEPHADDQ</sequence>
<gene>
    <name evidence="1" type="ORF">NBRC111894_1744</name>
</gene>
<dbReference type="Pfam" id="PF19539">
    <property type="entry name" value="DUF6063"/>
    <property type="match status" value="1"/>
</dbReference>
<dbReference type="AlphaFoldDB" id="A0A4Y1ZAY6"/>
<proteinExistence type="predicted"/>
<protein>
    <submittedName>
        <fullName evidence="1">Uncharacterized protein</fullName>
    </submittedName>
</protein>
<dbReference type="InterPro" id="IPR045707">
    <property type="entry name" value="DUF6063"/>
</dbReference>